<dbReference type="OrthoDB" id="9808360at2"/>
<dbReference type="Pfam" id="PF02082">
    <property type="entry name" value="Rrf2"/>
    <property type="match status" value="1"/>
</dbReference>
<dbReference type="NCBIfam" id="TIGR00738">
    <property type="entry name" value="rrf2_super"/>
    <property type="match status" value="1"/>
</dbReference>
<dbReference type="RefSeq" id="WP_090895999.1">
    <property type="nucleotide sequence ID" value="NZ_CZPZ01000010.1"/>
</dbReference>
<evidence type="ECO:0000313" key="2">
    <source>
        <dbReference type="Proteomes" id="UP000198736"/>
    </source>
</evidence>
<gene>
    <name evidence="1" type="ORF">COMA2_180055</name>
</gene>
<reference evidence="2" key="1">
    <citation type="submission" date="2015-10" db="EMBL/GenBank/DDBJ databases">
        <authorList>
            <person name="Luecker S."/>
            <person name="Luecker S."/>
        </authorList>
    </citation>
    <scope>NUCLEOTIDE SEQUENCE [LARGE SCALE GENOMIC DNA]</scope>
</reference>
<dbReference type="InterPro" id="IPR036390">
    <property type="entry name" value="WH_DNA-bd_sf"/>
</dbReference>
<dbReference type="PANTHER" id="PTHR33221">
    <property type="entry name" value="WINGED HELIX-TURN-HELIX TRANSCRIPTIONAL REGULATOR, RRF2 FAMILY"/>
    <property type="match status" value="1"/>
</dbReference>
<protein>
    <submittedName>
        <fullName evidence="1">BadM/Rrf2 family transcriptional regulator</fullName>
    </submittedName>
</protein>
<dbReference type="PANTHER" id="PTHR33221:SF13">
    <property type="entry name" value="TRANSCRIPTIONAL REGULATOR-RELATED"/>
    <property type="match status" value="1"/>
</dbReference>
<dbReference type="Gene3D" id="1.10.10.10">
    <property type="entry name" value="Winged helix-like DNA-binding domain superfamily/Winged helix DNA-binding domain"/>
    <property type="match status" value="1"/>
</dbReference>
<evidence type="ECO:0000313" key="1">
    <source>
        <dbReference type="EMBL" id="CUS34705.1"/>
    </source>
</evidence>
<accession>A0A0S4LAF3</accession>
<dbReference type="InterPro" id="IPR000944">
    <property type="entry name" value="Tscrpt_reg_Rrf2"/>
</dbReference>
<dbReference type="AlphaFoldDB" id="A0A0S4LAF3"/>
<keyword evidence="2" id="KW-1185">Reference proteome</keyword>
<proteinExistence type="predicted"/>
<dbReference type="Proteomes" id="UP000198736">
    <property type="component" value="Unassembled WGS sequence"/>
</dbReference>
<dbReference type="PROSITE" id="PS51197">
    <property type="entry name" value="HTH_RRF2_2"/>
    <property type="match status" value="1"/>
</dbReference>
<organism evidence="1 2">
    <name type="scientific">Candidatus Nitrospira nitrificans</name>
    <dbReference type="NCBI Taxonomy" id="1742973"/>
    <lineage>
        <taxon>Bacteria</taxon>
        <taxon>Pseudomonadati</taxon>
        <taxon>Nitrospirota</taxon>
        <taxon>Nitrospiria</taxon>
        <taxon>Nitrospirales</taxon>
        <taxon>Nitrospiraceae</taxon>
        <taxon>Nitrospira</taxon>
    </lineage>
</organism>
<dbReference type="GO" id="GO:0003700">
    <property type="term" value="F:DNA-binding transcription factor activity"/>
    <property type="evidence" value="ECO:0007669"/>
    <property type="project" value="TreeGrafter"/>
</dbReference>
<dbReference type="InterPro" id="IPR036388">
    <property type="entry name" value="WH-like_DNA-bd_sf"/>
</dbReference>
<dbReference type="SUPFAM" id="SSF46785">
    <property type="entry name" value="Winged helix' DNA-binding domain"/>
    <property type="match status" value="1"/>
</dbReference>
<name>A0A0S4LAF3_9BACT</name>
<dbReference type="GO" id="GO:0005829">
    <property type="term" value="C:cytosol"/>
    <property type="evidence" value="ECO:0007669"/>
    <property type="project" value="TreeGrafter"/>
</dbReference>
<dbReference type="EMBL" id="CZPZ01000010">
    <property type="protein sequence ID" value="CUS34705.1"/>
    <property type="molecule type" value="Genomic_DNA"/>
</dbReference>
<dbReference type="STRING" id="1742973.COMA2_180055"/>
<sequence length="176" mass="19403">MALYASRVEYGLHCLLFLVGRSGSVKANVADLAKLQGISPTFVAKLFTKMKRGGLVTASEGAGGGYMLARPPEEITVWDAVAALEGSKALFKCTEVRLNCALFDASPPAWAKKGVCSIHAVMQEAERRMRQTLDAYTLADLAQQVERKAPKEFLNEVNAWFERPQARPGEHLHRKR</sequence>